<keyword evidence="4" id="KW-0472">Membrane</keyword>
<dbReference type="InterPro" id="IPR033985">
    <property type="entry name" value="SusD-like_N"/>
</dbReference>
<feature type="domain" description="SusD-like N-terminal" evidence="8">
    <location>
        <begin position="54"/>
        <end position="232"/>
    </location>
</feature>
<sequence>MKKYQFYLYLALAILVLSLSLSACRKFVQLDPPNTKLATVSVFTSDLAATAAQVTIYQNMNQQSESFKISQFGGLLADELKNYSTNVSLVQYYTNSMVSSNALLGNWSSTSAYFYIYQANSIVESLHGNAQITPTVARQLTGESLFVRAFWHFYLTNEYGDVPLVTSTNYQVNNQSGRTPQAQVYQQIIIDLAAAQGLLNGNYIDASDTTVTTERTRPNQSAATALLARVYLYTKQYPQAEAEATAVINNTLYKLCPNLSGPANSVFLKNSSEAIWQLQPTLPANSNTKEAPSFILKGAPGTGTVNSATISTQLYNSFEPGDKRQTNWINVYTATKAPFTQYYYPYKYQSNNVSVTDLSTATEYSMVLRLAEQYLIRAEARAYNGNTAGALDDLNKIRNRAGLSNYAGATDQASILTAILHERQVELFTEWGHRWFDLNRTGNITTVMGLPGNAYAAKGGIGAWSDTKRLFPVAQAQINADPNLVQNPGY</sequence>
<protein>
    <submittedName>
        <fullName evidence="9">RagB/SusD family nutrient uptake outer membrane protein</fullName>
    </submittedName>
</protein>
<evidence type="ECO:0000313" key="9">
    <source>
        <dbReference type="EMBL" id="MFD2871919.1"/>
    </source>
</evidence>
<dbReference type="Pfam" id="PF07980">
    <property type="entry name" value="SusD_RagB"/>
    <property type="match status" value="1"/>
</dbReference>
<gene>
    <name evidence="9" type="ORF">ACFS5N_05535</name>
</gene>
<keyword evidence="5" id="KW-0998">Cell outer membrane</keyword>
<name>A0ABW5Y979_9SPHI</name>
<evidence type="ECO:0000256" key="6">
    <source>
        <dbReference type="SAM" id="SignalP"/>
    </source>
</evidence>
<evidence type="ECO:0000256" key="1">
    <source>
        <dbReference type="ARBA" id="ARBA00004442"/>
    </source>
</evidence>
<evidence type="ECO:0000259" key="7">
    <source>
        <dbReference type="Pfam" id="PF07980"/>
    </source>
</evidence>
<feature type="chain" id="PRO_5046715980" evidence="6">
    <location>
        <begin position="24"/>
        <end position="490"/>
    </location>
</feature>
<keyword evidence="10" id="KW-1185">Reference proteome</keyword>
<reference evidence="10" key="1">
    <citation type="journal article" date="2019" name="Int. J. Syst. Evol. Microbiol.">
        <title>The Global Catalogue of Microorganisms (GCM) 10K type strain sequencing project: providing services to taxonomists for standard genome sequencing and annotation.</title>
        <authorList>
            <consortium name="The Broad Institute Genomics Platform"/>
            <consortium name="The Broad Institute Genome Sequencing Center for Infectious Disease"/>
            <person name="Wu L."/>
            <person name="Ma J."/>
        </authorList>
    </citation>
    <scope>NUCLEOTIDE SEQUENCE [LARGE SCALE GENOMIC DNA]</scope>
    <source>
        <strain evidence="10">KCTC 22437</strain>
    </source>
</reference>
<dbReference type="PROSITE" id="PS51257">
    <property type="entry name" value="PROKAR_LIPOPROTEIN"/>
    <property type="match status" value="1"/>
</dbReference>
<evidence type="ECO:0000259" key="8">
    <source>
        <dbReference type="Pfam" id="PF14322"/>
    </source>
</evidence>
<evidence type="ECO:0000313" key="10">
    <source>
        <dbReference type="Proteomes" id="UP001597557"/>
    </source>
</evidence>
<dbReference type="InterPro" id="IPR011990">
    <property type="entry name" value="TPR-like_helical_dom_sf"/>
</dbReference>
<feature type="signal peptide" evidence="6">
    <location>
        <begin position="1"/>
        <end position="23"/>
    </location>
</feature>
<dbReference type="Gene3D" id="1.25.40.390">
    <property type="match status" value="1"/>
</dbReference>
<dbReference type="InterPro" id="IPR012944">
    <property type="entry name" value="SusD_RagB_dom"/>
</dbReference>
<evidence type="ECO:0000256" key="2">
    <source>
        <dbReference type="ARBA" id="ARBA00006275"/>
    </source>
</evidence>
<dbReference type="EMBL" id="JBHUPD010000001">
    <property type="protein sequence ID" value="MFD2871919.1"/>
    <property type="molecule type" value="Genomic_DNA"/>
</dbReference>
<dbReference type="RefSeq" id="WP_377183067.1">
    <property type="nucleotide sequence ID" value="NZ_JBHUPD010000001.1"/>
</dbReference>
<comment type="subcellular location">
    <subcellularLocation>
        <location evidence="1">Cell outer membrane</location>
    </subcellularLocation>
</comment>
<dbReference type="SUPFAM" id="SSF48452">
    <property type="entry name" value="TPR-like"/>
    <property type="match status" value="1"/>
</dbReference>
<dbReference type="Proteomes" id="UP001597557">
    <property type="component" value="Unassembled WGS sequence"/>
</dbReference>
<comment type="caution">
    <text evidence="9">The sequence shown here is derived from an EMBL/GenBank/DDBJ whole genome shotgun (WGS) entry which is preliminary data.</text>
</comment>
<keyword evidence="3 6" id="KW-0732">Signal</keyword>
<organism evidence="9 10">
    <name type="scientific">Mucilaginibacter ximonensis</name>
    <dbReference type="NCBI Taxonomy" id="538021"/>
    <lineage>
        <taxon>Bacteria</taxon>
        <taxon>Pseudomonadati</taxon>
        <taxon>Bacteroidota</taxon>
        <taxon>Sphingobacteriia</taxon>
        <taxon>Sphingobacteriales</taxon>
        <taxon>Sphingobacteriaceae</taxon>
        <taxon>Mucilaginibacter</taxon>
    </lineage>
</organism>
<dbReference type="Pfam" id="PF14322">
    <property type="entry name" value="SusD-like_3"/>
    <property type="match status" value="1"/>
</dbReference>
<comment type="similarity">
    <text evidence="2">Belongs to the SusD family.</text>
</comment>
<proteinExistence type="inferred from homology"/>
<accession>A0ABW5Y979</accession>
<evidence type="ECO:0000256" key="4">
    <source>
        <dbReference type="ARBA" id="ARBA00023136"/>
    </source>
</evidence>
<evidence type="ECO:0000256" key="3">
    <source>
        <dbReference type="ARBA" id="ARBA00022729"/>
    </source>
</evidence>
<feature type="domain" description="RagB/SusD" evidence="7">
    <location>
        <begin position="330"/>
        <end position="490"/>
    </location>
</feature>
<dbReference type="CDD" id="cd08977">
    <property type="entry name" value="SusD"/>
    <property type="match status" value="1"/>
</dbReference>
<evidence type="ECO:0000256" key="5">
    <source>
        <dbReference type="ARBA" id="ARBA00023237"/>
    </source>
</evidence>